<dbReference type="EMBL" id="BONG01000019">
    <property type="protein sequence ID" value="GIF89941.1"/>
    <property type="molecule type" value="Genomic_DNA"/>
</dbReference>
<keyword evidence="5" id="KW-1185">Reference proteome</keyword>
<gene>
    <name evidence="4" type="primary">hrp1</name>
    <name evidence="4" type="ORF">Cch02nite_33850</name>
</gene>
<dbReference type="InterPro" id="IPR046342">
    <property type="entry name" value="CBS_dom_sf"/>
</dbReference>
<dbReference type="PANTHER" id="PTHR43080">
    <property type="entry name" value="CBS DOMAIN-CONTAINING PROTEIN CBSX3, MITOCHONDRIAL"/>
    <property type="match status" value="1"/>
</dbReference>
<dbReference type="PROSITE" id="PS51371">
    <property type="entry name" value="CBS"/>
    <property type="match status" value="2"/>
</dbReference>
<evidence type="ECO:0000259" key="3">
    <source>
        <dbReference type="PROSITE" id="PS51371"/>
    </source>
</evidence>
<evidence type="ECO:0000313" key="5">
    <source>
        <dbReference type="Proteomes" id="UP000619293"/>
    </source>
</evidence>
<comment type="caution">
    <text evidence="4">The sequence shown here is derived from an EMBL/GenBank/DDBJ whole genome shotgun (WGS) entry which is preliminary data.</text>
</comment>
<accession>A0A8J3JZ86</accession>
<protein>
    <submittedName>
        <fullName evidence="4">Hypoxic response protein 1</fullName>
    </submittedName>
</protein>
<dbReference type="SUPFAM" id="SSF54631">
    <property type="entry name" value="CBS-domain pair"/>
    <property type="match status" value="1"/>
</dbReference>
<dbReference type="SMART" id="SM00116">
    <property type="entry name" value="CBS"/>
    <property type="match status" value="2"/>
</dbReference>
<dbReference type="InterPro" id="IPR000644">
    <property type="entry name" value="CBS_dom"/>
</dbReference>
<name>A0A8J3JZ86_9ACTN</name>
<dbReference type="CDD" id="cd04622">
    <property type="entry name" value="CBS_pair_HRP1_like"/>
    <property type="match status" value="1"/>
</dbReference>
<feature type="domain" description="CBS" evidence="3">
    <location>
        <begin position="19"/>
        <end position="76"/>
    </location>
</feature>
<dbReference type="Gene3D" id="3.10.580.10">
    <property type="entry name" value="CBS-domain"/>
    <property type="match status" value="1"/>
</dbReference>
<evidence type="ECO:0000256" key="2">
    <source>
        <dbReference type="PROSITE-ProRule" id="PRU00703"/>
    </source>
</evidence>
<reference evidence="4 5" key="1">
    <citation type="submission" date="2021-01" db="EMBL/GenBank/DDBJ databases">
        <title>Whole genome shotgun sequence of Catellatospora chokoriensis NBRC 107358.</title>
        <authorList>
            <person name="Komaki H."/>
            <person name="Tamura T."/>
        </authorList>
    </citation>
    <scope>NUCLEOTIDE SEQUENCE [LARGE SCALE GENOMIC DNA]</scope>
    <source>
        <strain evidence="4 5">NBRC 107358</strain>
    </source>
</reference>
<dbReference type="Proteomes" id="UP000619293">
    <property type="component" value="Unassembled WGS sequence"/>
</dbReference>
<feature type="domain" description="CBS" evidence="3">
    <location>
        <begin position="84"/>
        <end position="141"/>
    </location>
</feature>
<dbReference type="Pfam" id="PF00571">
    <property type="entry name" value="CBS"/>
    <property type="match status" value="2"/>
</dbReference>
<dbReference type="AlphaFoldDB" id="A0A8J3JZ86"/>
<proteinExistence type="predicted"/>
<sequence>MTPGDWLQGVIMTTAKQIMHLGAQCVPENETLARAAQLMRDMGVGSLPICGSDDKLRGIITDRDIVIKCIASGGDPNTMTCIEMAKGTPIWVDARADEDEVLKTMEQHKIRRVPVIEDHQIIGMISEADLAQHLSNEKLAHFVSTITAAPPTRG</sequence>
<keyword evidence="1 2" id="KW-0129">CBS domain</keyword>
<dbReference type="InterPro" id="IPR051257">
    <property type="entry name" value="Diverse_CBS-Domain"/>
</dbReference>
<evidence type="ECO:0000256" key="1">
    <source>
        <dbReference type="ARBA" id="ARBA00023122"/>
    </source>
</evidence>
<dbReference type="PANTHER" id="PTHR43080:SF2">
    <property type="entry name" value="CBS DOMAIN-CONTAINING PROTEIN"/>
    <property type="match status" value="1"/>
</dbReference>
<evidence type="ECO:0000313" key="4">
    <source>
        <dbReference type="EMBL" id="GIF89941.1"/>
    </source>
</evidence>
<organism evidence="4 5">
    <name type="scientific">Catellatospora chokoriensis</name>
    <dbReference type="NCBI Taxonomy" id="310353"/>
    <lineage>
        <taxon>Bacteria</taxon>
        <taxon>Bacillati</taxon>
        <taxon>Actinomycetota</taxon>
        <taxon>Actinomycetes</taxon>
        <taxon>Micromonosporales</taxon>
        <taxon>Micromonosporaceae</taxon>
        <taxon>Catellatospora</taxon>
    </lineage>
</organism>